<dbReference type="GO" id="GO:0016746">
    <property type="term" value="F:acyltransferase activity"/>
    <property type="evidence" value="ECO:0007669"/>
    <property type="project" value="UniProtKB-UniRule"/>
</dbReference>
<comment type="subcellular location">
    <subcellularLocation>
        <location evidence="2">Cytoplasm</location>
    </subcellularLocation>
</comment>
<evidence type="ECO:0000313" key="5">
    <source>
        <dbReference type="Proteomes" id="UP000436522"/>
    </source>
</evidence>
<keyword evidence="2 4" id="KW-0808">Transferase</keyword>
<feature type="region of interest" description="Disordered" evidence="3">
    <location>
        <begin position="169"/>
        <end position="192"/>
    </location>
</feature>
<comment type="function">
    <text evidence="2">Involved in fatty acylation of protoxin at internal lysine residues, thereby converting it to the active toxin.</text>
</comment>
<sequence length="192" mass="21965">MTPEELRKLDGLYGAMGRIAWLWCNSDLHCSWPIALQTRFVLPPVTLGQYAIVERNGVPQAYCSWARMTLEVETEYVLNPNSLKPEDWASGDRLWVIDWIAPFARRDSMGLRAELRRRFPKHIVRGLRVKPNDPKARIVTYIGAALSRDEAGRIRKELDQDLADSLKAHPRHNVGFRTGQNTQAKDAEDEEA</sequence>
<organism evidence="4 5">
    <name type="scientific">Roseobacter cerasinus</name>
    <dbReference type="NCBI Taxonomy" id="2602289"/>
    <lineage>
        <taxon>Bacteria</taxon>
        <taxon>Pseudomonadati</taxon>
        <taxon>Pseudomonadota</taxon>
        <taxon>Alphaproteobacteria</taxon>
        <taxon>Rhodobacterales</taxon>
        <taxon>Roseobacteraceae</taxon>
        <taxon>Roseobacter</taxon>
    </lineage>
</organism>
<gene>
    <name evidence="4" type="primary">cyaC</name>
    <name evidence="4" type="ORF">So717_35260</name>
</gene>
<comment type="caution">
    <text evidence="4">The sequence shown here is derived from an EMBL/GenBank/DDBJ whole genome shotgun (WGS) entry which is preliminary data.</text>
</comment>
<dbReference type="OrthoDB" id="5431564at2"/>
<keyword evidence="2" id="KW-0204">Cytolysis</keyword>
<dbReference type="PRINTS" id="PR01489">
    <property type="entry name" value="RTXTOXINC"/>
</dbReference>
<protein>
    <recommendedName>
        <fullName evidence="2">RTX toxin-activating lysine-acyltransferase</fullName>
        <ecNumber evidence="2">2.3.1.-</ecNumber>
    </recommendedName>
</protein>
<keyword evidence="5" id="KW-1185">Reference proteome</keyword>
<dbReference type="GO" id="GO:0009404">
    <property type="term" value="P:toxin metabolic process"/>
    <property type="evidence" value="ECO:0007669"/>
    <property type="project" value="UniProtKB-UniRule"/>
</dbReference>
<proteinExistence type="inferred from homology"/>
<dbReference type="InterPro" id="IPR003996">
    <property type="entry name" value="RTX_toxin-activating_protC_bac"/>
</dbReference>
<evidence type="ECO:0000313" key="4">
    <source>
        <dbReference type="EMBL" id="GFE51773.1"/>
    </source>
</evidence>
<dbReference type="Proteomes" id="UP000436522">
    <property type="component" value="Unassembled WGS sequence"/>
</dbReference>
<accession>A0A640VUB2</accession>
<reference evidence="4 5" key="1">
    <citation type="submission" date="2019-12" db="EMBL/GenBank/DDBJ databases">
        <title>Roseobacter cerasinus sp. nov., isolated from seawater around aquaculture.</title>
        <authorList>
            <person name="Muramatsu S."/>
            <person name="Takabe Y."/>
            <person name="Mori K."/>
            <person name="Takaichi S."/>
            <person name="Hanada S."/>
        </authorList>
    </citation>
    <scope>NUCLEOTIDE SEQUENCE [LARGE SCALE GENOMIC DNA]</scope>
    <source>
        <strain evidence="4 5">AI77</strain>
    </source>
</reference>
<dbReference type="RefSeq" id="WP_159979848.1">
    <property type="nucleotide sequence ID" value="NZ_BLIV01000007.1"/>
</dbReference>
<dbReference type="Pfam" id="PF02794">
    <property type="entry name" value="HlyC"/>
    <property type="match status" value="1"/>
</dbReference>
<name>A0A640VUB2_9RHOB</name>
<evidence type="ECO:0000256" key="2">
    <source>
        <dbReference type="RuleBase" id="RU368102"/>
    </source>
</evidence>
<dbReference type="AlphaFoldDB" id="A0A640VUB2"/>
<comment type="similarity">
    <text evidence="1 2">Belongs to the RTX toxin acyltransferase family.</text>
</comment>
<dbReference type="GO" id="GO:0031640">
    <property type="term" value="P:killing of cells of another organism"/>
    <property type="evidence" value="ECO:0007669"/>
    <property type="project" value="UniProtKB-KW"/>
</dbReference>
<dbReference type="EC" id="2.3.1.-" evidence="2"/>
<dbReference type="EMBL" id="BLIV01000007">
    <property type="protein sequence ID" value="GFE51773.1"/>
    <property type="molecule type" value="Genomic_DNA"/>
</dbReference>
<evidence type="ECO:0000256" key="3">
    <source>
        <dbReference type="SAM" id="MobiDB-lite"/>
    </source>
</evidence>
<evidence type="ECO:0000256" key="1">
    <source>
        <dbReference type="ARBA" id="ARBA00005686"/>
    </source>
</evidence>
<keyword evidence="2" id="KW-0963">Cytoplasm</keyword>
<dbReference type="GO" id="GO:0005737">
    <property type="term" value="C:cytoplasm"/>
    <property type="evidence" value="ECO:0007669"/>
    <property type="project" value="UniProtKB-SubCell"/>
</dbReference>
<keyword evidence="2 4" id="KW-0012">Acyltransferase</keyword>